<gene>
    <name evidence="4" type="ORF">BBBOND_0103395</name>
</gene>
<feature type="region of interest" description="Disordered" evidence="1">
    <location>
        <begin position="66"/>
        <end position="105"/>
    </location>
</feature>
<dbReference type="EMBL" id="LK391707">
    <property type="protein sequence ID" value="CDR94024.1"/>
    <property type="molecule type" value="Genomic_DNA"/>
</dbReference>
<feature type="compositionally biased region" description="Polar residues" evidence="1">
    <location>
        <begin position="77"/>
        <end position="95"/>
    </location>
</feature>
<dbReference type="OMA" id="KNYICTS"/>
<evidence type="ECO:0000256" key="1">
    <source>
        <dbReference type="SAM" id="MobiDB-lite"/>
    </source>
</evidence>
<dbReference type="VEuPathDB" id="PiroplasmaDB:BBBOND_0103395"/>
<dbReference type="STRING" id="5866.A0A061D4Y7"/>
<reference evidence="5" key="1">
    <citation type="journal article" date="2014" name="Nucleic Acids Res.">
        <title>The evolutionary dynamics of variant antigen genes in Babesia reveal a history of genomic innovation underlying host-parasite interaction.</title>
        <authorList>
            <person name="Jackson A.P."/>
            <person name="Otto T.D."/>
            <person name="Darby A."/>
            <person name="Ramaprasad A."/>
            <person name="Xia D."/>
            <person name="Echaide I.E."/>
            <person name="Farber M."/>
            <person name="Gahlot S."/>
            <person name="Gamble J."/>
            <person name="Gupta D."/>
            <person name="Gupta Y."/>
            <person name="Jackson L."/>
            <person name="Malandrin L."/>
            <person name="Malas T.B."/>
            <person name="Moussa E."/>
            <person name="Nair M."/>
            <person name="Reid A.J."/>
            <person name="Sanders M."/>
            <person name="Sharma J."/>
            <person name="Tracey A."/>
            <person name="Quail M.A."/>
            <person name="Weir W."/>
            <person name="Wastling J.M."/>
            <person name="Hall N."/>
            <person name="Willadsen P."/>
            <person name="Lingelbach K."/>
            <person name="Shiels B."/>
            <person name="Tait A."/>
            <person name="Berriman M."/>
            <person name="Allred D.R."/>
            <person name="Pain A."/>
        </authorList>
    </citation>
    <scope>NUCLEOTIDE SEQUENCE [LARGE SCALE GENOMIC DNA]</scope>
    <source>
        <strain evidence="5">Bond</strain>
    </source>
</reference>
<dbReference type="OrthoDB" id="426386at2759"/>
<dbReference type="AlphaFoldDB" id="A0A061D4Y7"/>
<dbReference type="KEGG" id="bbig:BBBOND_0103395"/>
<dbReference type="Pfam" id="PF06916">
    <property type="entry name" value="FAM210A-B_dom"/>
    <property type="match status" value="1"/>
</dbReference>
<accession>A0A061D4Y7</accession>
<feature type="compositionally biased region" description="Basic and acidic residues" evidence="1">
    <location>
        <begin position="66"/>
        <end position="76"/>
    </location>
</feature>
<dbReference type="Proteomes" id="UP000033188">
    <property type="component" value="Chromosome 1"/>
</dbReference>
<keyword evidence="2" id="KW-1133">Transmembrane helix</keyword>
<proteinExistence type="predicted"/>
<keyword evidence="5" id="KW-1185">Reference proteome</keyword>
<keyword evidence="2" id="KW-0812">Transmembrane</keyword>
<evidence type="ECO:0000259" key="3">
    <source>
        <dbReference type="Pfam" id="PF06916"/>
    </source>
</evidence>
<evidence type="ECO:0000313" key="5">
    <source>
        <dbReference type="Proteomes" id="UP000033188"/>
    </source>
</evidence>
<sequence length="290" mass="33179">MCTRSFFLGLRQLALRPGIPSLYYPLRTLRQPLPPLRFSSTRVPHGHIHQHPSCINLANRPPGRFFHRDAPSKDVESQSGSKNTNSEPASESDTPSHCAPDVKPNFKEKLLRRRKAFRRALLRLKSRFALFKIFVRHHALQRSKNRLSVVKRYLLEKKLKFGAIPRNALHRKRMRELKEKMVKKSTALQLGKLAVFSMKKYGKLGAAIYFGVYVATLLLMNVLTFGGVLSSSDLRKILERINVTHFQVPDMESNIAKFTVAYIATKVVEPIRLLVSILLVMAVNFAKKRL</sequence>
<evidence type="ECO:0000313" key="4">
    <source>
        <dbReference type="EMBL" id="CDR94024.1"/>
    </source>
</evidence>
<dbReference type="RefSeq" id="XP_012766210.1">
    <property type="nucleotide sequence ID" value="XM_012910756.1"/>
</dbReference>
<feature type="domain" description="DUF1279" evidence="3">
    <location>
        <begin position="198"/>
        <end position="280"/>
    </location>
</feature>
<name>A0A061D4Y7_BABBI</name>
<keyword evidence="2" id="KW-0472">Membrane</keyword>
<evidence type="ECO:0000256" key="2">
    <source>
        <dbReference type="SAM" id="Phobius"/>
    </source>
</evidence>
<organism evidence="4 5">
    <name type="scientific">Babesia bigemina</name>
    <dbReference type="NCBI Taxonomy" id="5866"/>
    <lineage>
        <taxon>Eukaryota</taxon>
        <taxon>Sar</taxon>
        <taxon>Alveolata</taxon>
        <taxon>Apicomplexa</taxon>
        <taxon>Aconoidasida</taxon>
        <taxon>Piroplasmida</taxon>
        <taxon>Babesiidae</taxon>
        <taxon>Babesia</taxon>
    </lineage>
</organism>
<feature type="transmembrane region" description="Helical" evidence="2">
    <location>
        <begin position="206"/>
        <end position="229"/>
    </location>
</feature>
<dbReference type="GeneID" id="24562565"/>
<dbReference type="InterPro" id="IPR009688">
    <property type="entry name" value="FAM210A/B-like_dom"/>
</dbReference>
<protein>
    <recommendedName>
        <fullName evidence="3">DUF1279 domain-containing protein</fullName>
    </recommendedName>
</protein>